<comment type="caution">
    <text evidence="2">The sequence shown here is derived from an EMBL/GenBank/DDBJ whole genome shotgun (WGS) entry which is preliminary data.</text>
</comment>
<reference evidence="2" key="1">
    <citation type="submission" date="2023-03" db="EMBL/GenBank/DDBJ databases">
        <title>Actinoallomurus iriomotensis NBRC 103681.</title>
        <authorList>
            <person name="Ichikawa N."/>
            <person name="Sato H."/>
            <person name="Tonouchi N."/>
        </authorList>
    </citation>
    <scope>NUCLEOTIDE SEQUENCE</scope>
    <source>
        <strain evidence="2">NBRC 103681</strain>
    </source>
</reference>
<evidence type="ECO:0000313" key="3">
    <source>
        <dbReference type="Proteomes" id="UP001165135"/>
    </source>
</evidence>
<gene>
    <name evidence="2" type="ORF">Airi01_088640</name>
</gene>
<protein>
    <submittedName>
        <fullName evidence="2">Uncharacterized protein</fullName>
    </submittedName>
</protein>
<evidence type="ECO:0000313" key="2">
    <source>
        <dbReference type="EMBL" id="GLY80597.1"/>
    </source>
</evidence>
<dbReference type="EMBL" id="BSTJ01000015">
    <property type="protein sequence ID" value="GLY80597.1"/>
    <property type="molecule type" value="Genomic_DNA"/>
</dbReference>
<organism evidence="2 3">
    <name type="scientific">Actinoallomurus iriomotensis</name>
    <dbReference type="NCBI Taxonomy" id="478107"/>
    <lineage>
        <taxon>Bacteria</taxon>
        <taxon>Bacillati</taxon>
        <taxon>Actinomycetota</taxon>
        <taxon>Actinomycetes</taxon>
        <taxon>Streptosporangiales</taxon>
        <taxon>Thermomonosporaceae</taxon>
        <taxon>Actinoallomurus</taxon>
    </lineage>
</organism>
<evidence type="ECO:0000256" key="1">
    <source>
        <dbReference type="SAM" id="MobiDB-lite"/>
    </source>
</evidence>
<dbReference type="Proteomes" id="UP001165135">
    <property type="component" value="Unassembled WGS sequence"/>
</dbReference>
<sequence>MGHVAIVQAGYSDQRLMTGPDFASDRRQAPRATSMNSPSEPVGDAATTNIGMAAPQVLTCGFPDIPTRAKLRIKSPQALCHVGTAAVNLCRFIRHCLDSSVA</sequence>
<proteinExistence type="predicted"/>
<feature type="region of interest" description="Disordered" evidence="1">
    <location>
        <begin position="17"/>
        <end position="46"/>
    </location>
</feature>
<accession>A0A9W6RUZ3</accession>
<name>A0A9W6RUZ3_9ACTN</name>
<dbReference type="AlphaFoldDB" id="A0A9W6RUZ3"/>